<dbReference type="AlphaFoldDB" id="A0A1B6GIZ8"/>
<dbReference type="EMBL" id="GECZ01007355">
    <property type="protein sequence ID" value="JAS62414.1"/>
    <property type="molecule type" value="Transcribed_RNA"/>
</dbReference>
<name>A0A1B6GIZ8_9HEMI</name>
<organism evidence="1">
    <name type="scientific">Cuerna arida</name>
    <dbReference type="NCBI Taxonomy" id="1464854"/>
    <lineage>
        <taxon>Eukaryota</taxon>
        <taxon>Metazoa</taxon>
        <taxon>Ecdysozoa</taxon>
        <taxon>Arthropoda</taxon>
        <taxon>Hexapoda</taxon>
        <taxon>Insecta</taxon>
        <taxon>Pterygota</taxon>
        <taxon>Neoptera</taxon>
        <taxon>Paraneoptera</taxon>
        <taxon>Hemiptera</taxon>
        <taxon>Auchenorrhyncha</taxon>
        <taxon>Membracoidea</taxon>
        <taxon>Cicadellidae</taxon>
        <taxon>Cicadellinae</taxon>
        <taxon>Proconiini</taxon>
        <taxon>Cuerna</taxon>
    </lineage>
</organism>
<evidence type="ECO:0000313" key="1">
    <source>
        <dbReference type="EMBL" id="JAS62414.1"/>
    </source>
</evidence>
<reference evidence="1" key="1">
    <citation type="submission" date="2015-11" db="EMBL/GenBank/DDBJ databases">
        <title>De novo transcriptome assembly of four potential Pierce s Disease insect vectors from Arizona vineyards.</title>
        <authorList>
            <person name="Tassone E.E."/>
        </authorList>
    </citation>
    <scope>NUCLEOTIDE SEQUENCE</scope>
</reference>
<proteinExistence type="predicted"/>
<accession>A0A1B6GIZ8</accession>
<feature type="non-terminal residue" evidence="1">
    <location>
        <position position="1"/>
    </location>
</feature>
<feature type="non-terminal residue" evidence="1">
    <location>
        <position position="151"/>
    </location>
</feature>
<protein>
    <submittedName>
        <fullName evidence="1">Uncharacterized protein</fullName>
    </submittedName>
</protein>
<gene>
    <name evidence="1" type="ORF">g.45858</name>
</gene>
<sequence>RILFIICYSSITNNWKSKLFKFVEIVNDCIKFPLLFSLDIDEMWYPLQPIAPGIKEILQIILQFDSNAYFHRYRLYTHDKAIKNTADQVLDNCSENQLRLARITWGKYSNIYSTWRSGTASQPVAMTLPVSDPTMSAAPGENKIIGFSRAA</sequence>